<dbReference type="PANTHER" id="PTHR33116">
    <property type="entry name" value="REVERSE TRANSCRIPTASE ZINC-BINDING DOMAIN-CONTAINING PROTEIN-RELATED-RELATED"/>
    <property type="match status" value="1"/>
</dbReference>
<dbReference type="SUPFAM" id="SSF53098">
    <property type="entry name" value="Ribonuclease H-like"/>
    <property type="match status" value="1"/>
</dbReference>
<dbReference type="InterPro" id="IPR044730">
    <property type="entry name" value="RNase_H-like_dom_plant"/>
</dbReference>
<dbReference type="Proteomes" id="UP001152523">
    <property type="component" value="Unassembled WGS sequence"/>
</dbReference>
<comment type="caution">
    <text evidence="2">The sequence shown here is derived from an EMBL/GenBank/DDBJ whole genome shotgun (WGS) entry which is preliminary data.</text>
</comment>
<accession>A0AAV0C3B6</accession>
<dbReference type="InterPro" id="IPR036397">
    <property type="entry name" value="RNaseH_sf"/>
</dbReference>
<evidence type="ECO:0000313" key="3">
    <source>
        <dbReference type="Proteomes" id="UP001152523"/>
    </source>
</evidence>
<dbReference type="CDD" id="cd06222">
    <property type="entry name" value="RNase_H_like"/>
    <property type="match status" value="1"/>
</dbReference>
<dbReference type="CDD" id="cd01650">
    <property type="entry name" value="RT_nLTR_like"/>
    <property type="match status" value="1"/>
</dbReference>
<feature type="domain" description="Reverse transcriptase" evidence="1">
    <location>
        <begin position="335"/>
        <end position="612"/>
    </location>
</feature>
<organism evidence="2 3">
    <name type="scientific">Cuscuta epithymum</name>
    <dbReference type="NCBI Taxonomy" id="186058"/>
    <lineage>
        <taxon>Eukaryota</taxon>
        <taxon>Viridiplantae</taxon>
        <taxon>Streptophyta</taxon>
        <taxon>Embryophyta</taxon>
        <taxon>Tracheophyta</taxon>
        <taxon>Spermatophyta</taxon>
        <taxon>Magnoliopsida</taxon>
        <taxon>eudicotyledons</taxon>
        <taxon>Gunneridae</taxon>
        <taxon>Pentapetalae</taxon>
        <taxon>asterids</taxon>
        <taxon>lamiids</taxon>
        <taxon>Solanales</taxon>
        <taxon>Convolvulaceae</taxon>
        <taxon>Cuscuteae</taxon>
        <taxon>Cuscuta</taxon>
        <taxon>Cuscuta subgen. Cuscuta</taxon>
    </lineage>
</organism>
<dbReference type="AlphaFoldDB" id="A0AAV0C3B6"/>
<dbReference type="InterPro" id="IPR026960">
    <property type="entry name" value="RVT-Znf"/>
</dbReference>
<dbReference type="PANTHER" id="PTHR33116:SF80">
    <property type="entry name" value="REVERSE TRANSCRIPTASE ZINC-BINDING DOMAIN-CONTAINING PROTEIN"/>
    <property type="match status" value="1"/>
</dbReference>
<reference evidence="2" key="1">
    <citation type="submission" date="2022-07" db="EMBL/GenBank/DDBJ databases">
        <authorList>
            <person name="Macas J."/>
            <person name="Novak P."/>
            <person name="Neumann P."/>
        </authorList>
    </citation>
    <scope>NUCLEOTIDE SEQUENCE</scope>
</reference>
<dbReference type="InterPro" id="IPR002156">
    <property type="entry name" value="RNaseH_domain"/>
</dbReference>
<dbReference type="PROSITE" id="PS50878">
    <property type="entry name" value="RT_POL"/>
    <property type="match status" value="1"/>
</dbReference>
<protein>
    <recommendedName>
        <fullName evidence="1">Reverse transcriptase domain-containing protein</fullName>
    </recommendedName>
</protein>
<name>A0AAV0C3B6_9ASTE</name>
<dbReference type="InterPro" id="IPR043502">
    <property type="entry name" value="DNA/RNA_pol_sf"/>
</dbReference>
<dbReference type="InterPro" id="IPR012337">
    <property type="entry name" value="RNaseH-like_sf"/>
</dbReference>
<dbReference type="EMBL" id="CAMAPF010000008">
    <property type="protein sequence ID" value="CAH9059413.1"/>
    <property type="molecule type" value="Genomic_DNA"/>
</dbReference>
<dbReference type="GO" id="GO:0003676">
    <property type="term" value="F:nucleic acid binding"/>
    <property type="evidence" value="ECO:0007669"/>
    <property type="project" value="InterPro"/>
</dbReference>
<gene>
    <name evidence="2" type="ORF">CEPIT_LOCUS1390</name>
</gene>
<dbReference type="GO" id="GO:0004523">
    <property type="term" value="F:RNA-DNA hybrid ribonuclease activity"/>
    <property type="evidence" value="ECO:0007669"/>
    <property type="project" value="InterPro"/>
</dbReference>
<sequence length="1159" mass="132045">MAGRWFATTQVLTRVYTHPSRILELKTPPVLLKISECSYFVLVRWNSCLCAQTLVRCHRILGNYCCNAPSTVGGNKYVLRTSCVCSREDTSAPKSFKFQNMWIKHSTFLDTVQSSWAKSLSGGGMRGLMYKLKCLKNDLKSWNKETFGNIFEDIQRCEAQVQKAEENFRDFPTDDNREQWNQHRACLISKLNLERKYWKQKAHVNWLKEGDANTKYFHSYVKIRHRKQTISSIHDESGRVVSSLPEIGKAASDFYSKLYSVSPSTVSHDILHFIPSLVTDEDNHKLMELPQEEEVKKAVWNLNPKGAPGPDGFNGKFFKKCWHIVGSDLLKAVQEFFLGISIPKALSSSLIVLIPKVPNPFSFGDFRPICLSNFVSKVCTKVLADRLSLILPKIISPEQIGFMKNKDMVDHILIAQEMVHSLNKKVRGSNVMVKLDMAKAFDKLSWKFIADILNRFGFSPKFIHVIMNNLQSTFLSILVNGVPHGFFQPKRGVKQGDPLSPFLFILASEAFSRGIKWHMEHGSIKQYWMGSFGYSISHLGFADDLLIFLNGEARSLVNFNKFLNSYQRASGQTINLQKSSFLCGRKARAGLISHILGMQEADLPIKYLGVPLHKGINRVSYCMDLIHKFDQKLSTWKQNNLSMAGRLILVKHVLNTIPLHILAADKLPKKVVSIIDKKMACFFWGSSNEKKKYHWISWSKLCYPTEEGGIGIRHLSDIEKAFSLKLWWKWKVSDSLWANFMRARYPRGLNMVPKVSDSPIWRRICSVDGLATSICGENNDGTIFWEPNVNGIFTLKSAYEEIRGELPTSFSAKHLWHSNLPLKIRLFQWRLLNGILPVTDNMGRFQALLNPSICPLCRSQSDSVDHVFFGCSKTRPVWEYFMGILGIPIRSHTQSIRQIFISCWLKAGSKTLDDIFKHCLPGIIAWFIWKSYSSLVWGTEATKPTPAIIIIQVKLFTQTWVSSFNSKRLVKVGDILFDEQLIPKDFRLRRPTFKAITWKKPKGNLKLNIDASYLPNRAAGGAILRNDKGQMIIASSFLVTAASAFEAELASLIHAVTWVINLGFRDFLVELDSRETVEHLKRRRFGRECDGVARLLDLSDGSGVSFFVDSREANWVAHYLAVAVMGRNCIYSRVIDLPPLARNSYYSDLFGLPSLRKIH</sequence>
<evidence type="ECO:0000259" key="1">
    <source>
        <dbReference type="PROSITE" id="PS50878"/>
    </source>
</evidence>
<dbReference type="Pfam" id="PF13456">
    <property type="entry name" value="RVT_3"/>
    <property type="match status" value="1"/>
</dbReference>
<dbReference type="Gene3D" id="3.30.420.10">
    <property type="entry name" value="Ribonuclease H-like superfamily/Ribonuclease H"/>
    <property type="match status" value="1"/>
</dbReference>
<dbReference type="Pfam" id="PF13966">
    <property type="entry name" value="zf-RVT"/>
    <property type="match status" value="1"/>
</dbReference>
<evidence type="ECO:0000313" key="2">
    <source>
        <dbReference type="EMBL" id="CAH9059413.1"/>
    </source>
</evidence>
<dbReference type="SUPFAM" id="SSF56672">
    <property type="entry name" value="DNA/RNA polymerases"/>
    <property type="match status" value="1"/>
</dbReference>
<keyword evidence="3" id="KW-1185">Reference proteome</keyword>
<dbReference type="Pfam" id="PF00078">
    <property type="entry name" value="RVT_1"/>
    <property type="match status" value="1"/>
</dbReference>
<dbReference type="InterPro" id="IPR000477">
    <property type="entry name" value="RT_dom"/>
</dbReference>
<proteinExistence type="predicted"/>